<dbReference type="Pfam" id="PF25954">
    <property type="entry name" value="Beta-barrel_RND_2"/>
    <property type="match status" value="1"/>
</dbReference>
<gene>
    <name evidence="6" type="ORF">TPL01_01000</name>
</gene>
<dbReference type="PANTHER" id="PTHR30097:SF4">
    <property type="entry name" value="SLR6042 PROTEIN"/>
    <property type="match status" value="1"/>
</dbReference>
<dbReference type="GO" id="GO:0016020">
    <property type="term" value="C:membrane"/>
    <property type="evidence" value="ECO:0007669"/>
    <property type="project" value="InterPro"/>
</dbReference>
<protein>
    <submittedName>
        <fullName evidence="6">Uncharacterized protein</fullName>
    </submittedName>
</protein>
<keyword evidence="7" id="KW-1185">Reference proteome</keyword>
<dbReference type="InterPro" id="IPR058792">
    <property type="entry name" value="Beta-barrel_RND_2"/>
</dbReference>
<evidence type="ECO:0000256" key="3">
    <source>
        <dbReference type="SAM" id="Coils"/>
    </source>
</evidence>
<dbReference type="PANTHER" id="PTHR30097">
    <property type="entry name" value="CATION EFFLUX SYSTEM PROTEIN CUSB"/>
    <property type="match status" value="1"/>
</dbReference>
<organism evidence="6 7">
    <name type="scientific">Sulfuriferula plumbiphila</name>
    <dbReference type="NCBI Taxonomy" id="171865"/>
    <lineage>
        <taxon>Bacteria</taxon>
        <taxon>Pseudomonadati</taxon>
        <taxon>Pseudomonadota</taxon>
        <taxon>Betaproteobacteria</taxon>
        <taxon>Nitrosomonadales</taxon>
        <taxon>Sulfuricellaceae</taxon>
        <taxon>Sulfuriferula</taxon>
    </lineage>
</organism>
<name>A0A512L3E6_9PROT</name>
<dbReference type="GO" id="GO:0030313">
    <property type="term" value="C:cell envelope"/>
    <property type="evidence" value="ECO:0007669"/>
    <property type="project" value="TreeGrafter"/>
</dbReference>
<dbReference type="AlphaFoldDB" id="A0A512L3E6"/>
<comment type="caution">
    <text evidence="6">The sequence shown here is derived from an EMBL/GenBank/DDBJ whole genome shotgun (WGS) entry which is preliminary data.</text>
</comment>
<sequence length="381" mass="40727">MKISRLLIALAVVAAGAAYFMWHARPSAATVAAAPRAPSDPDVLRYPAGAPQLASIRAEPVQRVALPLAGPLNGRVVYNEDATARISSPINGRVVTIKAQLGDSVRAGQTLLVLDSPDLGSAESDLEKAQADANVKRLALVRAQTLYRGEALARKDLEAAQADYAAARAESRRARLRLHNLAPAGAVNADEGYPLRSPIAGVVVERQVNPGMEVRPDLPNPLFVVTDPARLWVSVDLPENLLGKVALGHPVAIEVDAYPGQRFAGHIDKIAPALDPVTRRIMLRCSVDSGAARLKAEMFARVTLLADADQLAFRIPNAALVSDGLYSYVFVEQAPGVLRKRRVTLAAQDRDYAYSVDSLRPGERIVTSGALLLNSELGVTQ</sequence>
<dbReference type="NCBIfam" id="TIGR01730">
    <property type="entry name" value="RND_mfp"/>
    <property type="match status" value="1"/>
</dbReference>
<dbReference type="Pfam" id="PF25973">
    <property type="entry name" value="BSH_CzcB"/>
    <property type="match status" value="1"/>
</dbReference>
<evidence type="ECO:0000256" key="1">
    <source>
        <dbReference type="ARBA" id="ARBA00009477"/>
    </source>
</evidence>
<evidence type="ECO:0000313" key="6">
    <source>
        <dbReference type="EMBL" id="GEP28962.1"/>
    </source>
</evidence>
<dbReference type="GO" id="GO:0022857">
    <property type="term" value="F:transmembrane transporter activity"/>
    <property type="evidence" value="ECO:0007669"/>
    <property type="project" value="InterPro"/>
</dbReference>
<dbReference type="EMBL" id="BKAD01000001">
    <property type="protein sequence ID" value="GEP28962.1"/>
    <property type="molecule type" value="Genomic_DNA"/>
</dbReference>
<reference evidence="6 7" key="1">
    <citation type="submission" date="2019-07" db="EMBL/GenBank/DDBJ databases">
        <title>Whole genome shotgun sequence of Thiobacillus plumbophilus NBRC 107929.</title>
        <authorList>
            <person name="Hosoyama A."/>
            <person name="Uohara A."/>
            <person name="Ohji S."/>
            <person name="Ichikawa N."/>
        </authorList>
    </citation>
    <scope>NUCLEOTIDE SEQUENCE [LARGE SCALE GENOMIC DNA]</scope>
    <source>
        <strain evidence="6 7">NBRC 107929</strain>
    </source>
</reference>
<dbReference type="Gene3D" id="2.40.30.170">
    <property type="match status" value="1"/>
</dbReference>
<dbReference type="InterPro" id="IPR051909">
    <property type="entry name" value="MFP_Cation_Efflux"/>
</dbReference>
<dbReference type="SUPFAM" id="SSF111369">
    <property type="entry name" value="HlyD-like secretion proteins"/>
    <property type="match status" value="1"/>
</dbReference>
<evidence type="ECO:0000313" key="7">
    <source>
        <dbReference type="Proteomes" id="UP000321337"/>
    </source>
</evidence>
<comment type="similarity">
    <text evidence="1">Belongs to the membrane fusion protein (MFP) (TC 8.A.1) family.</text>
</comment>
<feature type="domain" description="CusB-like beta-barrel" evidence="4">
    <location>
        <begin position="231"/>
        <end position="305"/>
    </location>
</feature>
<feature type="coiled-coil region" evidence="3">
    <location>
        <begin position="150"/>
        <end position="177"/>
    </location>
</feature>
<proteinExistence type="inferred from homology"/>
<dbReference type="Gene3D" id="2.40.50.100">
    <property type="match status" value="1"/>
</dbReference>
<dbReference type="Gene3D" id="2.40.420.20">
    <property type="match status" value="1"/>
</dbReference>
<dbReference type="FunFam" id="2.40.30.170:FF:000010">
    <property type="entry name" value="Efflux RND transporter periplasmic adaptor subunit"/>
    <property type="match status" value="1"/>
</dbReference>
<accession>A0A512L3E6</accession>
<feature type="domain" description="CzcB-like barrel-sandwich hybrid" evidence="5">
    <location>
        <begin position="83"/>
        <end position="226"/>
    </location>
</feature>
<dbReference type="InterPro" id="IPR006143">
    <property type="entry name" value="RND_pump_MFP"/>
</dbReference>
<dbReference type="GO" id="GO:0015679">
    <property type="term" value="P:plasma membrane copper ion transport"/>
    <property type="evidence" value="ECO:0007669"/>
    <property type="project" value="TreeGrafter"/>
</dbReference>
<dbReference type="InterPro" id="IPR058647">
    <property type="entry name" value="BSH_CzcB-like"/>
</dbReference>
<evidence type="ECO:0000256" key="2">
    <source>
        <dbReference type="ARBA" id="ARBA00022448"/>
    </source>
</evidence>
<dbReference type="GO" id="GO:0060003">
    <property type="term" value="P:copper ion export"/>
    <property type="evidence" value="ECO:0007669"/>
    <property type="project" value="TreeGrafter"/>
</dbReference>
<evidence type="ECO:0000259" key="5">
    <source>
        <dbReference type="Pfam" id="PF25973"/>
    </source>
</evidence>
<evidence type="ECO:0000259" key="4">
    <source>
        <dbReference type="Pfam" id="PF25954"/>
    </source>
</evidence>
<dbReference type="Proteomes" id="UP000321337">
    <property type="component" value="Unassembled WGS sequence"/>
</dbReference>
<dbReference type="Gene3D" id="1.10.287.470">
    <property type="entry name" value="Helix hairpin bin"/>
    <property type="match status" value="1"/>
</dbReference>
<keyword evidence="3" id="KW-0175">Coiled coil</keyword>
<keyword evidence="2" id="KW-0813">Transport</keyword>